<dbReference type="EMBL" id="BK032687">
    <property type="protein sequence ID" value="DAF55148.1"/>
    <property type="molecule type" value="Genomic_DNA"/>
</dbReference>
<protein>
    <submittedName>
        <fullName evidence="2">NUMOD4 motif protein</fullName>
    </submittedName>
</protein>
<evidence type="ECO:0000313" key="2">
    <source>
        <dbReference type="EMBL" id="DAF55148.1"/>
    </source>
</evidence>
<accession>A0A8S5SVN9</accession>
<dbReference type="Pfam" id="PF07463">
    <property type="entry name" value="NUMOD4"/>
    <property type="match status" value="1"/>
</dbReference>
<dbReference type="Gene3D" id="3.90.75.20">
    <property type="match status" value="1"/>
</dbReference>
<feature type="domain" description="NUMOD4" evidence="1">
    <location>
        <begin position="2"/>
        <end position="43"/>
    </location>
</feature>
<organism evidence="2">
    <name type="scientific">Siphoviridae sp. ctZHD14</name>
    <dbReference type="NCBI Taxonomy" id="2827891"/>
    <lineage>
        <taxon>Viruses</taxon>
        <taxon>Duplodnaviria</taxon>
        <taxon>Heunggongvirae</taxon>
        <taxon>Uroviricota</taxon>
        <taxon>Caudoviricetes</taxon>
    </lineage>
</organism>
<sequence length="75" mass="9145">MWKTVKDFPCYEVNEHGEIRIVKTKHIMKPQYDKDGYQCIKLYDSKNKIYKHLRIHRLVLETFLRPPLEEKNAII</sequence>
<dbReference type="InterPro" id="IPR010902">
    <property type="entry name" value="NUMOD4"/>
</dbReference>
<evidence type="ECO:0000259" key="1">
    <source>
        <dbReference type="Pfam" id="PF07463"/>
    </source>
</evidence>
<name>A0A8S5SVN9_9CAUD</name>
<dbReference type="InterPro" id="IPR044925">
    <property type="entry name" value="His-Me_finger_sf"/>
</dbReference>
<reference evidence="2" key="1">
    <citation type="journal article" date="2021" name="Proc. Natl. Acad. Sci. U.S.A.">
        <title>A Catalog of Tens of Thousands of Viruses from Human Metagenomes Reveals Hidden Associations with Chronic Diseases.</title>
        <authorList>
            <person name="Tisza M.J."/>
            <person name="Buck C.B."/>
        </authorList>
    </citation>
    <scope>NUCLEOTIDE SEQUENCE</scope>
    <source>
        <strain evidence="2">CtZHD14</strain>
    </source>
</reference>
<dbReference type="SUPFAM" id="SSF54060">
    <property type="entry name" value="His-Me finger endonucleases"/>
    <property type="match status" value="1"/>
</dbReference>
<proteinExistence type="predicted"/>
<dbReference type="GO" id="GO:0016788">
    <property type="term" value="F:hydrolase activity, acting on ester bonds"/>
    <property type="evidence" value="ECO:0007669"/>
    <property type="project" value="InterPro"/>
</dbReference>